<sequence length="252" mass="27482">MTLALGGCQPPPAPPPPPAGRWAPAPGTTWQWQLTGAVDVTVDAAVFDVDGFTTPAATVRELHARGRKVICYISVGSAEDFRPDAHRWPPAVLGRPLPGWPGERWLDIRDPERLAPVLRPRLDMCRDKGFDGVEPDIMDAYRHDTGFPLTAAHQLAFNRWIAREAHARGLAAGLKNDLDQVPALVADFDFAVNEECAAYAECAALTPFVAAGKAVFHAEYDLDPAAYCPATTRLGLSSIRKDRDLGPRLRRC</sequence>
<evidence type="ECO:0000313" key="3">
    <source>
        <dbReference type="EMBL" id="GIJ02376.1"/>
    </source>
</evidence>
<dbReference type="InterPro" id="IPR013785">
    <property type="entry name" value="Aldolase_TIM"/>
</dbReference>
<dbReference type="SUPFAM" id="SSF51445">
    <property type="entry name" value="(Trans)glycosidases"/>
    <property type="match status" value="1"/>
</dbReference>
<dbReference type="InterPro" id="IPR017853">
    <property type="entry name" value="GH"/>
</dbReference>
<dbReference type="Proteomes" id="UP000652013">
    <property type="component" value="Unassembled WGS sequence"/>
</dbReference>
<feature type="region of interest" description="Disordered" evidence="1">
    <location>
        <begin position="1"/>
        <end position="26"/>
    </location>
</feature>
<feature type="domain" description="Glycoside-hydrolase family GH114 TIM-barrel" evidence="2">
    <location>
        <begin position="29"/>
        <end position="245"/>
    </location>
</feature>
<dbReference type="PANTHER" id="PTHR35273:SF2">
    <property type="entry name" value="ALPHA-GALACTOSIDASE"/>
    <property type="match status" value="1"/>
</dbReference>
<name>A0A8J3Y5U0_9ACTN</name>
<keyword evidence="4" id="KW-1185">Reference proteome</keyword>
<protein>
    <submittedName>
        <fullName evidence="3">Endo alpha-1,4 polygalactosaminidase</fullName>
    </submittedName>
</protein>
<evidence type="ECO:0000259" key="2">
    <source>
        <dbReference type="Pfam" id="PF03537"/>
    </source>
</evidence>
<feature type="compositionally biased region" description="Pro residues" evidence="1">
    <location>
        <begin position="9"/>
        <end position="19"/>
    </location>
</feature>
<organism evidence="3 4">
    <name type="scientific">Spirilliplanes yamanashiensis</name>
    <dbReference type="NCBI Taxonomy" id="42233"/>
    <lineage>
        <taxon>Bacteria</taxon>
        <taxon>Bacillati</taxon>
        <taxon>Actinomycetota</taxon>
        <taxon>Actinomycetes</taxon>
        <taxon>Micromonosporales</taxon>
        <taxon>Micromonosporaceae</taxon>
        <taxon>Spirilliplanes</taxon>
    </lineage>
</organism>
<evidence type="ECO:0000256" key="1">
    <source>
        <dbReference type="SAM" id="MobiDB-lite"/>
    </source>
</evidence>
<dbReference type="AlphaFoldDB" id="A0A8J3Y5U0"/>
<comment type="caution">
    <text evidence="3">The sequence shown here is derived from an EMBL/GenBank/DDBJ whole genome shotgun (WGS) entry which is preliminary data.</text>
</comment>
<accession>A0A8J3Y5U0</accession>
<dbReference type="Pfam" id="PF03537">
    <property type="entry name" value="Glyco_hydro_114"/>
    <property type="match status" value="1"/>
</dbReference>
<dbReference type="InterPro" id="IPR004352">
    <property type="entry name" value="GH114_TIM-barrel"/>
</dbReference>
<reference evidence="3" key="1">
    <citation type="submission" date="2021-01" db="EMBL/GenBank/DDBJ databases">
        <title>Whole genome shotgun sequence of Spirilliplanes yamanashiensis NBRC 15828.</title>
        <authorList>
            <person name="Komaki H."/>
            <person name="Tamura T."/>
        </authorList>
    </citation>
    <scope>NUCLEOTIDE SEQUENCE</scope>
    <source>
        <strain evidence="3">NBRC 15828</strain>
    </source>
</reference>
<evidence type="ECO:0000313" key="4">
    <source>
        <dbReference type="Proteomes" id="UP000652013"/>
    </source>
</evidence>
<proteinExistence type="predicted"/>
<gene>
    <name evidence="3" type="ORF">Sya03_17280</name>
</gene>
<dbReference type="Gene3D" id="3.20.20.70">
    <property type="entry name" value="Aldolase class I"/>
    <property type="match status" value="1"/>
</dbReference>
<dbReference type="PANTHER" id="PTHR35273">
    <property type="entry name" value="ALPHA-1,4 POLYGALACTOSAMINIDASE, PUTATIVE (AFU_ORTHOLOGUE AFUA_3G07890)-RELATED"/>
    <property type="match status" value="1"/>
</dbReference>
<dbReference type="EMBL" id="BOOY01000009">
    <property type="protein sequence ID" value="GIJ02376.1"/>
    <property type="molecule type" value="Genomic_DNA"/>
</dbReference>